<evidence type="ECO:0000313" key="11">
    <source>
        <dbReference type="Proteomes" id="UP000077755"/>
    </source>
</evidence>
<dbReference type="InterPro" id="IPR033489">
    <property type="entry name" value="RBBP6"/>
</dbReference>
<dbReference type="PROSITE" id="PS51282">
    <property type="entry name" value="DWNN"/>
    <property type="match status" value="1"/>
</dbReference>
<proteinExistence type="predicted"/>
<feature type="domain" description="DWNN" evidence="9">
    <location>
        <begin position="3"/>
        <end position="77"/>
    </location>
</feature>
<dbReference type="GO" id="GO:0006511">
    <property type="term" value="P:ubiquitin-dependent protein catabolic process"/>
    <property type="evidence" value="ECO:0007669"/>
    <property type="project" value="TreeGrafter"/>
</dbReference>
<feature type="region of interest" description="Disordered" evidence="7">
    <location>
        <begin position="312"/>
        <end position="332"/>
    </location>
</feature>
<evidence type="ECO:0000256" key="7">
    <source>
        <dbReference type="SAM" id="MobiDB-lite"/>
    </source>
</evidence>
<dbReference type="Proteomes" id="UP000077755">
    <property type="component" value="Chromosome 1"/>
</dbReference>
<evidence type="ECO:0000256" key="4">
    <source>
        <dbReference type="ARBA" id="ARBA00022833"/>
    </source>
</evidence>
<dbReference type="Pfam" id="PF08783">
    <property type="entry name" value="DWNN"/>
    <property type="match status" value="1"/>
</dbReference>
<feature type="compositionally biased region" description="Basic and acidic residues" evidence="7">
    <location>
        <begin position="560"/>
        <end position="571"/>
    </location>
</feature>
<keyword evidence="3 6" id="KW-0863">Zinc-finger</keyword>
<evidence type="ECO:0008006" key="12">
    <source>
        <dbReference type="Google" id="ProtNLM"/>
    </source>
</evidence>
<accession>A0AAF0WCJ6</accession>
<name>A0AAF0WCJ6_DAUCS</name>
<dbReference type="PANTHER" id="PTHR15439:SF11">
    <property type="entry name" value="E3 UBIQUITIN LIGASE PQT3-LIKE ISOFORM X1"/>
    <property type="match status" value="1"/>
</dbReference>
<dbReference type="CDD" id="cd16620">
    <property type="entry name" value="vRING-HC-C4C4_RBBP6"/>
    <property type="match status" value="1"/>
</dbReference>
<evidence type="ECO:0000259" key="8">
    <source>
        <dbReference type="PROSITE" id="PS50089"/>
    </source>
</evidence>
<dbReference type="AlphaFoldDB" id="A0AAF0WCJ6"/>
<dbReference type="PROSITE" id="PS50089">
    <property type="entry name" value="ZF_RING_2"/>
    <property type="match status" value="1"/>
</dbReference>
<evidence type="ECO:0000256" key="2">
    <source>
        <dbReference type="ARBA" id="ARBA00022723"/>
    </source>
</evidence>
<evidence type="ECO:0000256" key="5">
    <source>
        <dbReference type="ARBA" id="ARBA00023242"/>
    </source>
</evidence>
<keyword evidence="2" id="KW-0479">Metal-binding</keyword>
<evidence type="ECO:0000256" key="1">
    <source>
        <dbReference type="ARBA" id="ARBA00004123"/>
    </source>
</evidence>
<evidence type="ECO:0000313" key="10">
    <source>
        <dbReference type="EMBL" id="WOG85540.1"/>
    </source>
</evidence>
<evidence type="ECO:0000256" key="6">
    <source>
        <dbReference type="PROSITE-ProRule" id="PRU00175"/>
    </source>
</evidence>
<dbReference type="InterPro" id="IPR001841">
    <property type="entry name" value="Znf_RING"/>
</dbReference>
<protein>
    <recommendedName>
        <fullName evidence="12">DWNN domain-containing protein</fullName>
    </recommendedName>
</protein>
<organism evidence="10 11">
    <name type="scientific">Daucus carota subsp. sativus</name>
    <name type="common">Carrot</name>
    <dbReference type="NCBI Taxonomy" id="79200"/>
    <lineage>
        <taxon>Eukaryota</taxon>
        <taxon>Viridiplantae</taxon>
        <taxon>Streptophyta</taxon>
        <taxon>Embryophyta</taxon>
        <taxon>Tracheophyta</taxon>
        <taxon>Spermatophyta</taxon>
        <taxon>Magnoliopsida</taxon>
        <taxon>eudicotyledons</taxon>
        <taxon>Gunneridae</taxon>
        <taxon>Pentapetalae</taxon>
        <taxon>asterids</taxon>
        <taxon>campanulids</taxon>
        <taxon>Apiales</taxon>
        <taxon>Apiaceae</taxon>
        <taxon>Apioideae</taxon>
        <taxon>Scandiceae</taxon>
        <taxon>Daucinae</taxon>
        <taxon>Daucus</taxon>
        <taxon>Daucus sect. Daucus</taxon>
    </lineage>
</organism>
<dbReference type="Gene3D" id="3.30.40.10">
    <property type="entry name" value="Zinc/RING finger domain, C3HC4 (zinc finger)"/>
    <property type="match status" value="1"/>
</dbReference>
<dbReference type="SMART" id="SM01180">
    <property type="entry name" value="DWNN"/>
    <property type="match status" value="1"/>
</dbReference>
<feature type="domain" description="RING-type" evidence="8">
    <location>
        <begin position="170"/>
        <end position="209"/>
    </location>
</feature>
<comment type="subcellular location">
    <subcellularLocation>
        <location evidence="1">Nucleus</location>
    </subcellularLocation>
</comment>
<feature type="compositionally biased region" description="Low complexity" evidence="7">
    <location>
        <begin position="641"/>
        <end position="652"/>
    </location>
</feature>
<feature type="compositionally biased region" description="Basic residues" evidence="7">
    <location>
        <begin position="544"/>
        <end position="553"/>
    </location>
</feature>
<feature type="compositionally biased region" description="Basic and acidic residues" evidence="7">
    <location>
        <begin position="653"/>
        <end position="674"/>
    </location>
</feature>
<feature type="region of interest" description="Disordered" evidence="7">
    <location>
        <begin position="641"/>
        <end position="674"/>
    </location>
</feature>
<feature type="compositionally biased region" description="Basic residues" evidence="7">
    <location>
        <begin position="590"/>
        <end position="599"/>
    </location>
</feature>
<dbReference type="PANTHER" id="PTHR15439">
    <property type="entry name" value="RETINOBLASTOMA-BINDING PROTEIN 6"/>
    <property type="match status" value="1"/>
</dbReference>
<keyword evidence="11" id="KW-1185">Reference proteome</keyword>
<keyword evidence="5" id="KW-0539">Nucleus</keyword>
<feature type="region of interest" description="Disordered" evidence="7">
    <location>
        <begin position="483"/>
        <end position="621"/>
    </location>
</feature>
<dbReference type="InterPro" id="IPR013083">
    <property type="entry name" value="Znf_RING/FYVE/PHD"/>
</dbReference>
<gene>
    <name evidence="10" type="ORF">DCAR_0104731</name>
</gene>
<keyword evidence="4" id="KW-0862">Zinc</keyword>
<dbReference type="GO" id="GO:0061630">
    <property type="term" value="F:ubiquitin protein ligase activity"/>
    <property type="evidence" value="ECO:0007669"/>
    <property type="project" value="InterPro"/>
</dbReference>
<dbReference type="GO" id="GO:0016567">
    <property type="term" value="P:protein ubiquitination"/>
    <property type="evidence" value="ECO:0007669"/>
    <property type="project" value="InterPro"/>
</dbReference>
<dbReference type="EMBL" id="CP093343">
    <property type="protein sequence ID" value="WOG85540.1"/>
    <property type="molecule type" value="Genomic_DNA"/>
</dbReference>
<dbReference type="Pfam" id="PF13923">
    <property type="entry name" value="zf-C3HC4_2"/>
    <property type="match status" value="1"/>
</dbReference>
<dbReference type="GO" id="GO:0005634">
    <property type="term" value="C:nucleus"/>
    <property type="evidence" value="ECO:0007669"/>
    <property type="project" value="UniProtKB-SubCell"/>
</dbReference>
<feature type="compositionally biased region" description="Polar residues" evidence="7">
    <location>
        <begin position="572"/>
        <end position="582"/>
    </location>
</feature>
<feature type="compositionally biased region" description="Basic and acidic residues" evidence="7">
    <location>
        <begin position="529"/>
        <end position="543"/>
    </location>
</feature>
<dbReference type="InterPro" id="IPR014891">
    <property type="entry name" value="DWNN_domain"/>
</dbReference>
<feature type="compositionally biased region" description="Polar residues" evidence="7">
    <location>
        <begin position="494"/>
        <end position="503"/>
    </location>
</feature>
<sequence length="707" mass="80390">MSIRFKFRSAVSFDAVDIGERPAISVGELKSKIIAQKNLNLCQGFDLVFSDHLTGQEYGDENYQIPSNSSVIIKRVPAESVSPALLGGQNLQTNDLVEVIPKGPDHNGTKGKLPPEKLEPEVQEHVKLEPEIQENVKLEPEVQENEKLGKAIDPYDLAEKNPSLIPEFRCPICTKVLKEAVMTRCCQRSFCERCICGVLNEKSKCPKCSSDKFKAEDLLPNVSLRLAIMQLLESQIQCSISETALRRYAPDEESGIQANGLSSALTIYQKRQTNVLYASATEKGSNRLLGESYHGELKTGYHPGLADCQGENHPFNLHQNHGREKENSSNKKQYNNTWPIEWKKCADRTCYMCDAPNHLIKECPFVNGPHPWLQTGNSMYSVGARPTFAAPYWNNTAYGPMRPFTNLYANHGMMPYNSSMFPVSPVGVSPYMAAITAHSGFQSMAGMAPLAGNRTEYPFRHEDFLKIESCDIRGNRSKEYMMRKQPSDDDGAGIQTNRHNLPKSSEEYLFHKERKNSGSYSGEKKPRRSRGDDLHAGDFDCKAHSRHDRHGKNSRSLTRTGDRKAYHRERSNSGAEDMSNSPDRYVDERHKHRHHKITRNHYERRGHFGSDSNWNEGCDGQKDKRRVYSDEKGFSKKHACSFGSGEESSFSGDWEKRRREGVHIRSSKHAREGTKYTRDELFCRSKMVRRDEDSGKDNYQLKRKRVY</sequence>
<dbReference type="SUPFAM" id="SSF57850">
    <property type="entry name" value="RING/U-box"/>
    <property type="match status" value="1"/>
</dbReference>
<reference evidence="10" key="2">
    <citation type="submission" date="2022-03" db="EMBL/GenBank/DDBJ databases">
        <title>Draft title - Genomic analysis of global carrot germplasm unveils the trajectory of domestication and the origin of high carotenoid orange carrot.</title>
        <authorList>
            <person name="Iorizzo M."/>
            <person name="Ellison S."/>
            <person name="Senalik D."/>
            <person name="Macko-Podgorni A."/>
            <person name="Grzebelus D."/>
            <person name="Bostan H."/>
            <person name="Rolling W."/>
            <person name="Curaba J."/>
            <person name="Simon P."/>
        </authorList>
    </citation>
    <scope>NUCLEOTIDE SEQUENCE</scope>
    <source>
        <tissue evidence="10">Leaf</tissue>
    </source>
</reference>
<evidence type="ECO:0000259" key="9">
    <source>
        <dbReference type="PROSITE" id="PS51282"/>
    </source>
</evidence>
<evidence type="ECO:0000256" key="3">
    <source>
        <dbReference type="ARBA" id="ARBA00022771"/>
    </source>
</evidence>
<reference evidence="10" key="1">
    <citation type="journal article" date="2016" name="Nat. Genet.">
        <title>A high-quality carrot genome assembly provides new insights into carotenoid accumulation and asterid genome evolution.</title>
        <authorList>
            <person name="Iorizzo M."/>
            <person name="Ellison S."/>
            <person name="Senalik D."/>
            <person name="Zeng P."/>
            <person name="Satapoomin P."/>
            <person name="Huang J."/>
            <person name="Bowman M."/>
            <person name="Iovene M."/>
            <person name="Sanseverino W."/>
            <person name="Cavagnaro P."/>
            <person name="Yildiz M."/>
            <person name="Macko-Podgorni A."/>
            <person name="Moranska E."/>
            <person name="Grzebelus E."/>
            <person name="Grzebelus D."/>
            <person name="Ashrafi H."/>
            <person name="Zheng Z."/>
            <person name="Cheng S."/>
            <person name="Spooner D."/>
            <person name="Van Deynze A."/>
            <person name="Simon P."/>
        </authorList>
    </citation>
    <scope>NUCLEOTIDE SEQUENCE</scope>
    <source>
        <tissue evidence="10">Leaf</tissue>
    </source>
</reference>
<dbReference type="GO" id="GO:0008270">
    <property type="term" value="F:zinc ion binding"/>
    <property type="evidence" value="ECO:0007669"/>
    <property type="project" value="UniProtKB-KW"/>
</dbReference>
<dbReference type="GO" id="GO:0006397">
    <property type="term" value="P:mRNA processing"/>
    <property type="evidence" value="ECO:0007669"/>
    <property type="project" value="InterPro"/>
</dbReference>
<dbReference type="Gene3D" id="3.10.20.90">
    <property type="entry name" value="Phosphatidylinositol 3-kinase Catalytic Subunit, Chain A, domain 1"/>
    <property type="match status" value="1"/>
</dbReference>